<dbReference type="RefSeq" id="XP_016927548.2">
    <property type="nucleotide sequence ID" value="XM_017072059.4"/>
</dbReference>
<reference evidence="10" key="1">
    <citation type="submission" date="2025-08" db="UniProtKB">
        <authorList>
            <consortium name="RefSeq"/>
        </authorList>
    </citation>
    <scope>IDENTIFICATION</scope>
</reference>
<feature type="signal peptide" evidence="5">
    <location>
        <begin position="1"/>
        <end position="19"/>
    </location>
</feature>
<evidence type="ECO:0000259" key="8">
    <source>
        <dbReference type="SMART" id="SM01361"/>
    </source>
</evidence>
<dbReference type="Pfam" id="PF01835">
    <property type="entry name" value="MG2"/>
    <property type="match status" value="1"/>
</dbReference>
<keyword evidence="2" id="KW-0882">Thioester bond</keyword>
<protein>
    <submittedName>
        <fullName evidence="10">CD109 antigen-like</fullName>
    </submittedName>
</protein>
<feature type="domain" description="Alpha-macroglobulin receptor-binding" evidence="8">
    <location>
        <begin position="1247"/>
        <end position="1337"/>
    </location>
</feature>
<dbReference type="InterPro" id="IPR041555">
    <property type="entry name" value="MG3"/>
</dbReference>
<dbReference type="InterPro" id="IPR047565">
    <property type="entry name" value="Alpha-macroglob_thiol-ester_cl"/>
</dbReference>
<dbReference type="InterPro" id="IPR036595">
    <property type="entry name" value="A-macroglobulin_rcpt-bd_sf"/>
</dbReference>
<dbReference type="InterPro" id="IPR009048">
    <property type="entry name" value="A-macroglobulin_rcpt-bd"/>
</dbReference>
<dbReference type="Pfam" id="PF00207">
    <property type="entry name" value="A2M"/>
    <property type="match status" value="1"/>
</dbReference>
<dbReference type="PANTHER" id="PTHR11412">
    <property type="entry name" value="MACROGLOBULIN / COMPLEMENT"/>
    <property type="match status" value="1"/>
</dbReference>
<organism evidence="9 10">
    <name type="scientific">Drosophila suzukii</name>
    <name type="common">Spotted-wing drosophila fruit fly</name>
    <dbReference type="NCBI Taxonomy" id="28584"/>
    <lineage>
        <taxon>Eukaryota</taxon>
        <taxon>Metazoa</taxon>
        <taxon>Ecdysozoa</taxon>
        <taxon>Arthropoda</taxon>
        <taxon>Hexapoda</taxon>
        <taxon>Insecta</taxon>
        <taxon>Pterygota</taxon>
        <taxon>Neoptera</taxon>
        <taxon>Endopterygota</taxon>
        <taxon>Diptera</taxon>
        <taxon>Brachycera</taxon>
        <taxon>Muscomorpha</taxon>
        <taxon>Ephydroidea</taxon>
        <taxon>Drosophilidae</taxon>
        <taxon>Drosophila</taxon>
        <taxon>Sophophora</taxon>
    </lineage>
</organism>
<dbReference type="SUPFAM" id="SSF49410">
    <property type="entry name" value="Alpha-macroglobulin receptor domain"/>
    <property type="match status" value="1"/>
</dbReference>
<dbReference type="InterPro" id="IPR011625">
    <property type="entry name" value="A2M_N_BRD"/>
</dbReference>
<dbReference type="Gene3D" id="2.60.40.10">
    <property type="entry name" value="Immunoglobulins"/>
    <property type="match status" value="1"/>
</dbReference>
<dbReference type="GO" id="GO:0005615">
    <property type="term" value="C:extracellular space"/>
    <property type="evidence" value="ECO:0007669"/>
    <property type="project" value="InterPro"/>
</dbReference>
<feature type="domain" description="Alpha-2-macroglobulin" evidence="7">
    <location>
        <begin position="634"/>
        <end position="725"/>
    </location>
</feature>
<dbReference type="SMART" id="SM01359">
    <property type="entry name" value="A2M_N_2"/>
    <property type="match status" value="1"/>
</dbReference>
<dbReference type="InterPro" id="IPR002890">
    <property type="entry name" value="MG2"/>
</dbReference>
<keyword evidence="9" id="KW-1185">Reference proteome</keyword>
<dbReference type="Gene3D" id="2.60.40.690">
    <property type="entry name" value="Alpha-macroglobulin, receptor-binding domain"/>
    <property type="match status" value="1"/>
</dbReference>
<dbReference type="Gene3D" id="2.20.130.20">
    <property type="match status" value="1"/>
</dbReference>
<dbReference type="InterPro" id="IPR011626">
    <property type="entry name" value="Alpha-macroglobulin_TED"/>
</dbReference>
<dbReference type="Pfam" id="PF07678">
    <property type="entry name" value="TED_complement"/>
    <property type="match status" value="1"/>
</dbReference>
<feature type="domain" description="Alpha-2-macroglobulin bait region" evidence="6">
    <location>
        <begin position="410"/>
        <end position="544"/>
    </location>
</feature>
<dbReference type="InterPro" id="IPR019742">
    <property type="entry name" value="MacrogloblnA2_CS"/>
</dbReference>
<dbReference type="InterPro" id="IPR008930">
    <property type="entry name" value="Terpenoid_cyclase/PrenylTrfase"/>
</dbReference>
<sequence length="1358" mass="151237">MLWLFLWTFIFQYILVTNAGGIYSVSAPDTIRSYMNYNVAVTLHSAVGRCRIRVTLDGPSFTRAEEVYLEPMSTNTLSFGIPKISNGDYHLTAEGFSGIIFKETSKLSFSEDKPSIYIQTDKATYKPGDLVQFRVLFLDRHTLPARIDKPISIRIHDGQKNQIKEWKEVTPTRGVFSGELLLSSRPVLGNWTIAVAIEGESQETKVIAVDKYVLPKFEVRVETPPNVVATDGKITATIQAKYTFGKPVKGKATISIEGGRTEKTVDIDGTVNVELPYEATLKSPLKVLATVTEGLTDLKHNGSAYVTLHQNRYIMASVDWPQNYKAGKEHSFLVAITNVDGSPVTNSRSSVKFNFICGQNGRTKQVPLKDSLALGTVMFPDNTCKRCEVTASFEGSANITQSIFKLQSTLRIEVNAREHDIKKPVEFDVVSTEVLPYFMFTIVARGNIILSKYVQVPTGVKSQRISFTPNFDMVPQATLFVSYVVNGEMRSDEETIVFQKDFANSIEVAAPATAEPGDVVSLSVKTDPHSFVGLLGVDQSVQLLRSGNDLNHEHILDNLSSFSSNELMTLTNANINTDESLGVGKIGSMDTCSPTVLSVEKPDHSPKAGKLSPLSKSTSPIDAHPPIRQKFPETWLFENIVDVGENGAVLRKKIPDTITSWVITGFSLNLNSGFAMTKNPSAVRVFRPFFISTNLPYSVKWGEILAIPVVVFNYLDRQVEASVWMDNSDQEYDFSEVISEKVARNLQQGRRYKRITIPAQSGGSISFMIRTKKVGLTSLKITAQCPWAQDSIHERLRVEADGVTKYVNKAILVKVTDRNRRSLGEPEKYITVERPPNAVPGSEHSVISVGGDMQASTLTNIEDLVRLPHGCGEQNMIDFVPNILVLRYLEGTNRRDPAIEQKAKGFLATGYQTELTYKHSDGSYSTWGPTRYYSRSSTWLTAYVIRSFLMAKRYTHIDPSVLRDGLSFLASKQNGNGRFLLNGVYYSAMKNSLAFSSYVLLTFLENEEYLREYQRVVEKGIRYVASHVDDCNDQFSLAVAALALAQAKSPKADQVLSRLDGMARRKDDLKWWSSNPDTIANSDVELTSYVLLAMLENDFIEEPMPVVKWLNGQRNSHGGFGSTQDTVVGLQALTEFAVEVYQQPGDMDIDYSLTKDGERNSIKVTPGQWTQMVYHELPRKTNKVYVSGHGSGVSLVQLSYRYNVASEEEKPSFEVTTAVKDAPKNRLKLEFCAEYTPIEAADRGKRSNMALMEIQLPSGFALTAEDLDKIRSFAGVKLVEAKKEDSMVVIYFDSLSKGHPKCVTVTAARAHAVAMQRPSYVLVYDYYVKERRASQFYQVGSSLCDICDDCDTQCSGTR</sequence>
<dbReference type="GeneID" id="108008270"/>
<dbReference type="Gene3D" id="2.60.40.2950">
    <property type="match status" value="1"/>
</dbReference>
<dbReference type="Gene3D" id="2.60.40.1940">
    <property type="match status" value="1"/>
</dbReference>
<dbReference type="Pfam" id="PF07677">
    <property type="entry name" value="A2M_recep"/>
    <property type="match status" value="1"/>
</dbReference>
<keyword evidence="1 5" id="KW-0732">Signal</keyword>
<keyword evidence="3" id="KW-1015">Disulfide bond</keyword>
<dbReference type="Gene3D" id="6.20.50.160">
    <property type="match status" value="1"/>
</dbReference>
<dbReference type="SMART" id="SM01361">
    <property type="entry name" value="A2M_recep"/>
    <property type="match status" value="1"/>
</dbReference>
<evidence type="ECO:0000256" key="4">
    <source>
        <dbReference type="SAM" id="MobiDB-lite"/>
    </source>
</evidence>
<evidence type="ECO:0000259" key="6">
    <source>
        <dbReference type="SMART" id="SM01359"/>
    </source>
</evidence>
<dbReference type="InterPro" id="IPR013783">
    <property type="entry name" value="Ig-like_fold"/>
</dbReference>
<feature type="region of interest" description="Disordered" evidence="4">
    <location>
        <begin position="599"/>
        <end position="624"/>
    </location>
</feature>
<name>A0AB39Z2M2_DROSZ</name>
<dbReference type="PROSITE" id="PS00477">
    <property type="entry name" value="ALPHA_2_MACROGLOBULIN"/>
    <property type="match status" value="1"/>
</dbReference>
<evidence type="ECO:0000256" key="3">
    <source>
        <dbReference type="ARBA" id="ARBA00023157"/>
    </source>
</evidence>
<dbReference type="Gene3D" id="2.60.40.1930">
    <property type="match status" value="2"/>
</dbReference>
<dbReference type="Gene3D" id="2.60.120.1540">
    <property type="match status" value="1"/>
</dbReference>
<dbReference type="InterPro" id="IPR050473">
    <property type="entry name" value="A2M/Complement_sys"/>
</dbReference>
<evidence type="ECO:0000256" key="5">
    <source>
        <dbReference type="SAM" id="SignalP"/>
    </source>
</evidence>
<evidence type="ECO:0000313" key="10">
    <source>
        <dbReference type="RefSeq" id="XP_016927548.2"/>
    </source>
</evidence>
<evidence type="ECO:0000313" key="9">
    <source>
        <dbReference type="Proteomes" id="UP001652628"/>
    </source>
</evidence>
<evidence type="ECO:0000256" key="1">
    <source>
        <dbReference type="ARBA" id="ARBA00022729"/>
    </source>
</evidence>
<evidence type="ECO:0000256" key="2">
    <source>
        <dbReference type="ARBA" id="ARBA00022966"/>
    </source>
</evidence>
<accession>A0AB39Z2M2</accession>
<dbReference type="PANTHER" id="PTHR11412:SF136">
    <property type="entry name" value="CD109 ANTIGEN"/>
    <property type="match status" value="1"/>
</dbReference>
<dbReference type="Pfam" id="PF07703">
    <property type="entry name" value="A2M_BRD"/>
    <property type="match status" value="1"/>
</dbReference>
<dbReference type="Proteomes" id="UP001652628">
    <property type="component" value="Chromosome 2R"/>
</dbReference>
<dbReference type="InterPro" id="IPR001599">
    <property type="entry name" value="Macroglobln_a2"/>
</dbReference>
<feature type="chain" id="PRO_5047275628" evidence="5">
    <location>
        <begin position="20"/>
        <end position="1358"/>
    </location>
</feature>
<evidence type="ECO:0000259" key="7">
    <source>
        <dbReference type="SMART" id="SM01360"/>
    </source>
</evidence>
<dbReference type="SMART" id="SM01360">
    <property type="entry name" value="A2M"/>
    <property type="match status" value="1"/>
</dbReference>
<dbReference type="Pfam" id="PF17791">
    <property type="entry name" value="MG3"/>
    <property type="match status" value="1"/>
</dbReference>
<proteinExistence type="predicted"/>
<dbReference type="GO" id="GO:0004866">
    <property type="term" value="F:endopeptidase inhibitor activity"/>
    <property type="evidence" value="ECO:0007669"/>
    <property type="project" value="InterPro"/>
</dbReference>
<gene>
    <name evidence="10" type="primary">LOC108008270</name>
</gene>
<dbReference type="SMART" id="SM01419">
    <property type="entry name" value="Thiol-ester_cl"/>
    <property type="match status" value="1"/>
</dbReference>
<dbReference type="Gene3D" id="1.50.10.20">
    <property type="match status" value="1"/>
</dbReference>
<dbReference type="GO" id="GO:0002376">
    <property type="term" value="P:immune system process"/>
    <property type="evidence" value="ECO:0007669"/>
    <property type="project" value="UniProtKB-KW"/>
</dbReference>
<dbReference type="SUPFAM" id="SSF48239">
    <property type="entry name" value="Terpenoid cyclases/Protein prenyltransferases"/>
    <property type="match status" value="1"/>
</dbReference>